<dbReference type="RefSeq" id="WP_039470435.1">
    <property type="nucleotide sequence ID" value="NZ_JSYN01000001.1"/>
</dbReference>
<gene>
    <name evidence="2" type="ORF">OC25_00045</name>
</gene>
<dbReference type="InterPro" id="IPR018490">
    <property type="entry name" value="cNMP-bd_dom_sf"/>
</dbReference>
<evidence type="ECO:0000313" key="3">
    <source>
        <dbReference type="Proteomes" id="UP000031246"/>
    </source>
</evidence>
<accession>A0A0C1G9R2</accession>
<dbReference type="PROSITE" id="PS50042">
    <property type="entry name" value="CNMP_BINDING_3"/>
    <property type="match status" value="1"/>
</dbReference>
<feature type="domain" description="Cyclic nucleotide-binding" evidence="1">
    <location>
        <begin position="27"/>
        <end position="130"/>
    </location>
</feature>
<dbReference type="Pfam" id="PF00027">
    <property type="entry name" value="cNMP_binding"/>
    <property type="match status" value="1"/>
</dbReference>
<dbReference type="SUPFAM" id="SSF51206">
    <property type="entry name" value="cAMP-binding domain-like"/>
    <property type="match status" value="1"/>
</dbReference>
<evidence type="ECO:0000313" key="2">
    <source>
        <dbReference type="EMBL" id="KIA96854.1"/>
    </source>
</evidence>
<reference evidence="2 3" key="1">
    <citation type="submission" date="2014-10" db="EMBL/GenBank/DDBJ databases">
        <title>Pedobacter Kyungheensis.</title>
        <authorList>
            <person name="Anderson B.M."/>
            <person name="Newman J.D."/>
        </authorList>
    </citation>
    <scope>NUCLEOTIDE SEQUENCE [LARGE SCALE GENOMIC DNA]</scope>
    <source>
        <strain evidence="2 3">KACC 16221</strain>
    </source>
</reference>
<evidence type="ECO:0000259" key="1">
    <source>
        <dbReference type="PROSITE" id="PS50042"/>
    </source>
</evidence>
<sequence length="209" mass="24548">MNPEKKHALNKWTHFNEVSPLISLFKTYHDLTSEIEYFINQHTFPVVFKKNKFISSPLDHHDYAYLIVKGVARGYLKEGKKEMTIWIAKENELIGNSYSVSRDNKPAEAYIQALENIEAVAIPHEMYARLYDMDHIANYIGRKITQFHYFQSCERSLIARLQTAEKKYIRFMQSYPDLVSRIGLKYIACFLGMRMETLSRIRSRLLVGV</sequence>
<comment type="caution">
    <text evidence="2">The sequence shown here is derived from an EMBL/GenBank/DDBJ whole genome shotgun (WGS) entry which is preliminary data.</text>
</comment>
<name>A0A0C1G9R2_9SPHI</name>
<organism evidence="2 3">
    <name type="scientific">Pedobacter kyungheensis</name>
    <dbReference type="NCBI Taxonomy" id="1069985"/>
    <lineage>
        <taxon>Bacteria</taxon>
        <taxon>Pseudomonadati</taxon>
        <taxon>Bacteroidota</taxon>
        <taxon>Sphingobacteriia</taxon>
        <taxon>Sphingobacteriales</taxon>
        <taxon>Sphingobacteriaceae</taxon>
        <taxon>Pedobacter</taxon>
    </lineage>
</organism>
<dbReference type="EMBL" id="JSYN01000001">
    <property type="protein sequence ID" value="KIA96854.1"/>
    <property type="molecule type" value="Genomic_DNA"/>
</dbReference>
<dbReference type="InterPro" id="IPR000595">
    <property type="entry name" value="cNMP-bd_dom"/>
</dbReference>
<dbReference type="AlphaFoldDB" id="A0A0C1G9R2"/>
<dbReference type="Gene3D" id="2.60.120.10">
    <property type="entry name" value="Jelly Rolls"/>
    <property type="match status" value="1"/>
</dbReference>
<dbReference type="Proteomes" id="UP000031246">
    <property type="component" value="Unassembled WGS sequence"/>
</dbReference>
<keyword evidence="3" id="KW-1185">Reference proteome</keyword>
<proteinExistence type="predicted"/>
<dbReference type="OrthoDB" id="752588at2"/>
<protein>
    <recommendedName>
        <fullName evidence="1">Cyclic nucleotide-binding domain-containing protein</fullName>
    </recommendedName>
</protein>
<dbReference type="InterPro" id="IPR014710">
    <property type="entry name" value="RmlC-like_jellyroll"/>
</dbReference>